<evidence type="ECO:0000313" key="7">
    <source>
        <dbReference type="Proteomes" id="UP001595279"/>
    </source>
</evidence>
<dbReference type="GO" id="GO:0016301">
    <property type="term" value="F:kinase activity"/>
    <property type="evidence" value="ECO:0007669"/>
    <property type="project" value="UniProtKB-KW"/>
</dbReference>
<protein>
    <submittedName>
        <fullName evidence="6">Carbohydrate kinase</fullName>
        <ecNumber evidence="6">2.7.1.-</ecNumber>
    </submittedName>
</protein>
<dbReference type="EMBL" id="JBHRSA010000042">
    <property type="protein sequence ID" value="MFC3040722.1"/>
    <property type="molecule type" value="Genomic_DNA"/>
</dbReference>
<comment type="caution">
    <text evidence="6">The sequence shown here is derived from an EMBL/GenBank/DDBJ whole genome shotgun (WGS) entry which is preliminary data.</text>
</comment>
<organism evidence="6 7">
    <name type="scientific">Virgibacillus xinjiangensis</name>
    <dbReference type="NCBI Taxonomy" id="393090"/>
    <lineage>
        <taxon>Bacteria</taxon>
        <taxon>Bacillati</taxon>
        <taxon>Bacillota</taxon>
        <taxon>Bacilli</taxon>
        <taxon>Bacillales</taxon>
        <taxon>Bacillaceae</taxon>
        <taxon>Virgibacillus</taxon>
    </lineage>
</organism>
<name>A0ABV7CWI9_9BACI</name>
<keyword evidence="2 4" id="KW-0808">Transferase</keyword>
<evidence type="ECO:0000256" key="3">
    <source>
        <dbReference type="ARBA" id="ARBA00022777"/>
    </source>
</evidence>
<evidence type="ECO:0000313" key="6">
    <source>
        <dbReference type="EMBL" id="MFC3040722.1"/>
    </source>
</evidence>
<dbReference type="Pfam" id="PF00294">
    <property type="entry name" value="PfkB"/>
    <property type="match status" value="1"/>
</dbReference>
<dbReference type="PANTHER" id="PTHR43085:SF54">
    <property type="entry name" value="PUTATIVE-RELATED"/>
    <property type="match status" value="1"/>
</dbReference>
<keyword evidence="3 4" id="KW-0418">Kinase</keyword>
<dbReference type="EC" id="2.7.1.-" evidence="6"/>
<accession>A0ABV7CWI9</accession>
<dbReference type="InterPro" id="IPR050306">
    <property type="entry name" value="PfkB_Carbo_kinase"/>
</dbReference>
<dbReference type="PANTHER" id="PTHR43085">
    <property type="entry name" value="HEXOKINASE FAMILY MEMBER"/>
    <property type="match status" value="1"/>
</dbReference>
<evidence type="ECO:0000256" key="2">
    <source>
        <dbReference type="ARBA" id="ARBA00022679"/>
    </source>
</evidence>
<sequence>MNEANVCCIGELLIDMFCTDVGVELKDGSNFKKLAGGAPANVAAAIARLGGSSSMVGKVGDDSFGTFLIETLEQYDVDTSMVWKDESMPTTMAFVSLEADGERDFQFNRGADQNLRLEELPVDTLLESSVLHFGSATALLDGQLKDTYFELMHRAHDQQQFVSFDPNYRADLWKGNKQWFIDRSKKAISYADFVKVSEEELAIITGEQDTDKGISALHRLGAGIVTVTMGKEGAFLSNGREQKLVPSKPVKSIDSTGAGDAFIGAILYQLANGLEGKTDNNLADAFDFLQETVYFANLVGAEVCTKVGSLTALPTLEEVTL</sequence>
<gene>
    <name evidence="6" type="ORF">ACFOGI_10730</name>
</gene>
<dbReference type="InterPro" id="IPR029056">
    <property type="entry name" value="Ribokinase-like"/>
</dbReference>
<evidence type="ECO:0000256" key="1">
    <source>
        <dbReference type="ARBA" id="ARBA00010688"/>
    </source>
</evidence>
<dbReference type="PROSITE" id="PS00583">
    <property type="entry name" value="PFKB_KINASES_1"/>
    <property type="match status" value="1"/>
</dbReference>
<evidence type="ECO:0000259" key="5">
    <source>
        <dbReference type="Pfam" id="PF00294"/>
    </source>
</evidence>
<keyword evidence="7" id="KW-1185">Reference proteome</keyword>
<feature type="domain" description="Carbohydrate kinase PfkB" evidence="5">
    <location>
        <begin position="4"/>
        <end position="315"/>
    </location>
</feature>
<comment type="similarity">
    <text evidence="1 4">Belongs to the carbohydrate kinase PfkB family.</text>
</comment>
<dbReference type="InterPro" id="IPR002139">
    <property type="entry name" value="Ribo/fructo_kinase"/>
</dbReference>
<dbReference type="InterPro" id="IPR002173">
    <property type="entry name" value="Carboh/pur_kinase_PfkB_CS"/>
</dbReference>
<dbReference type="Gene3D" id="3.40.1190.20">
    <property type="match status" value="1"/>
</dbReference>
<reference evidence="7" key="1">
    <citation type="journal article" date="2019" name="Int. J. Syst. Evol. Microbiol.">
        <title>The Global Catalogue of Microorganisms (GCM) 10K type strain sequencing project: providing services to taxonomists for standard genome sequencing and annotation.</title>
        <authorList>
            <consortium name="The Broad Institute Genomics Platform"/>
            <consortium name="The Broad Institute Genome Sequencing Center for Infectious Disease"/>
            <person name="Wu L."/>
            <person name="Ma J."/>
        </authorList>
    </citation>
    <scope>NUCLEOTIDE SEQUENCE [LARGE SCALE GENOMIC DNA]</scope>
    <source>
        <strain evidence="7">KCTC 13128</strain>
    </source>
</reference>
<proteinExistence type="inferred from homology"/>
<dbReference type="Proteomes" id="UP001595279">
    <property type="component" value="Unassembled WGS sequence"/>
</dbReference>
<dbReference type="SUPFAM" id="SSF53613">
    <property type="entry name" value="Ribokinase-like"/>
    <property type="match status" value="1"/>
</dbReference>
<dbReference type="PRINTS" id="PR00990">
    <property type="entry name" value="RIBOKINASE"/>
</dbReference>
<dbReference type="CDD" id="cd01167">
    <property type="entry name" value="bac_FRK"/>
    <property type="match status" value="1"/>
</dbReference>
<dbReference type="InterPro" id="IPR011611">
    <property type="entry name" value="PfkB_dom"/>
</dbReference>
<evidence type="ECO:0000256" key="4">
    <source>
        <dbReference type="RuleBase" id="RU003704"/>
    </source>
</evidence>
<dbReference type="PROSITE" id="PS00584">
    <property type="entry name" value="PFKB_KINASES_2"/>
    <property type="match status" value="1"/>
</dbReference>
<dbReference type="RefSeq" id="WP_390272354.1">
    <property type="nucleotide sequence ID" value="NZ_JBHRSA010000042.1"/>
</dbReference>